<feature type="compositionally biased region" description="Polar residues" evidence="15">
    <location>
        <begin position="152"/>
        <end position="163"/>
    </location>
</feature>
<dbReference type="Pfam" id="PF24571">
    <property type="entry name" value="HEAT_SCC3-SA"/>
    <property type="match status" value="1"/>
</dbReference>
<evidence type="ECO:0000313" key="17">
    <source>
        <dbReference type="EMBL" id="KAI5066406.1"/>
    </source>
</evidence>
<evidence type="ECO:0000256" key="5">
    <source>
        <dbReference type="ARBA" id="ARBA00022829"/>
    </source>
</evidence>
<keyword evidence="5" id="KW-0159">Chromosome partition</keyword>
<dbReference type="Pfam" id="PF21581">
    <property type="entry name" value="SCD"/>
    <property type="match status" value="1"/>
</dbReference>
<feature type="compositionally biased region" description="Basic and acidic residues" evidence="15">
    <location>
        <begin position="1139"/>
        <end position="1150"/>
    </location>
</feature>
<evidence type="ECO:0000256" key="13">
    <source>
        <dbReference type="ARBA" id="ARBA00081834"/>
    </source>
</evidence>
<feature type="compositionally biased region" description="Basic and acidic residues" evidence="15">
    <location>
        <begin position="101"/>
        <end position="111"/>
    </location>
</feature>
<keyword evidence="6" id="KW-0539">Nucleus</keyword>
<dbReference type="InterPro" id="IPR020839">
    <property type="entry name" value="SCD"/>
</dbReference>
<feature type="compositionally biased region" description="Polar residues" evidence="15">
    <location>
        <begin position="1215"/>
        <end position="1230"/>
    </location>
</feature>
<feature type="compositionally biased region" description="Acidic residues" evidence="15">
    <location>
        <begin position="1151"/>
        <end position="1160"/>
    </location>
</feature>
<feature type="domain" description="SCD" evidence="16">
    <location>
        <begin position="372"/>
        <end position="457"/>
    </location>
</feature>
<feature type="compositionally biased region" description="Basic and acidic residues" evidence="15">
    <location>
        <begin position="1161"/>
        <end position="1170"/>
    </location>
</feature>
<evidence type="ECO:0000256" key="15">
    <source>
        <dbReference type="SAM" id="MobiDB-lite"/>
    </source>
</evidence>
<dbReference type="GO" id="GO:0051321">
    <property type="term" value="P:meiotic cell cycle"/>
    <property type="evidence" value="ECO:0007669"/>
    <property type="project" value="UniProtKB-KW"/>
</dbReference>
<dbReference type="InterPro" id="IPR039662">
    <property type="entry name" value="Cohesin_Scc3/SA"/>
</dbReference>
<evidence type="ECO:0000259" key="16">
    <source>
        <dbReference type="PROSITE" id="PS51425"/>
    </source>
</evidence>
<dbReference type="InterPro" id="IPR013721">
    <property type="entry name" value="STAG"/>
</dbReference>
<feature type="region of interest" description="Disordered" evidence="15">
    <location>
        <begin position="326"/>
        <end position="345"/>
    </location>
</feature>
<dbReference type="GO" id="GO:0008278">
    <property type="term" value="C:cohesin complex"/>
    <property type="evidence" value="ECO:0007669"/>
    <property type="project" value="TreeGrafter"/>
</dbReference>
<keyword evidence="3" id="KW-0158">Chromosome</keyword>
<dbReference type="PANTHER" id="PTHR11199:SF0">
    <property type="entry name" value="LD34181P-RELATED"/>
    <property type="match status" value="1"/>
</dbReference>
<organism evidence="17 18">
    <name type="scientific">Adiantum capillus-veneris</name>
    <name type="common">Maidenhair fern</name>
    <dbReference type="NCBI Taxonomy" id="13818"/>
    <lineage>
        <taxon>Eukaryota</taxon>
        <taxon>Viridiplantae</taxon>
        <taxon>Streptophyta</taxon>
        <taxon>Embryophyta</taxon>
        <taxon>Tracheophyta</taxon>
        <taxon>Polypodiopsida</taxon>
        <taxon>Polypodiidae</taxon>
        <taxon>Polypodiales</taxon>
        <taxon>Pteridineae</taxon>
        <taxon>Pteridaceae</taxon>
        <taxon>Vittarioideae</taxon>
        <taxon>Adiantum</taxon>
    </lineage>
</organism>
<feature type="compositionally biased region" description="Basic residues" evidence="15">
    <location>
        <begin position="139"/>
        <end position="151"/>
    </location>
</feature>
<feature type="region of interest" description="Disordered" evidence="15">
    <location>
        <begin position="1120"/>
        <end position="1230"/>
    </location>
</feature>
<dbReference type="PROSITE" id="PS51425">
    <property type="entry name" value="SCD"/>
    <property type="match status" value="1"/>
</dbReference>
<evidence type="ECO:0000256" key="3">
    <source>
        <dbReference type="ARBA" id="ARBA00022454"/>
    </source>
</evidence>
<dbReference type="GO" id="GO:0007062">
    <property type="term" value="P:sister chromatid cohesion"/>
    <property type="evidence" value="ECO:0007669"/>
    <property type="project" value="UniProtKB-ARBA"/>
</dbReference>
<evidence type="ECO:0000256" key="1">
    <source>
        <dbReference type="ARBA" id="ARBA00004286"/>
    </source>
</evidence>
<dbReference type="InterPro" id="IPR011989">
    <property type="entry name" value="ARM-like"/>
</dbReference>
<accession>A0A9D4UFQ0</accession>
<comment type="subcellular location">
    <subcellularLocation>
        <location evidence="1">Chromosome</location>
    </subcellularLocation>
</comment>
<dbReference type="GO" id="GO:0000785">
    <property type="term" value="C:chromatin"/>
    <property type="evidence" value="ECO:0007669"/>
    <property type="project" value="TreeGrafter"/>
</dbReference>
<dbReference type="EMBL" id="JABFUD020000018">
    <property type="protein sequence ID" value="KAI5066406.1"/>
    <property type="molecule type" value="Genomic_DNA"/>
</dbReference>
<feature type="region of interest" description="Disordered" evidence="15">
    <location>
        <begin position="61"/>
        <end position="164"/>
    </location>
</feature>
<dbReference type="Pfam" id="PF08514">
    <property type="entry name" value="STAG"/>
    <property type="match status" value="1"/>
</dbReference>
<dbReference type="FunFam" id="1.25.10.10:FF:000449">
    <property type="entry name" value="Cohesin subunit SA-3"/>
    <property type="match status" value="1"/>
</dbReference>
<evidence type="ECO:0000256" key="11">
    <source>
        <dbReference type="ARBA" id="ARBA00067279"/>
    </source>
</evidence>
<dbReference type="OrthoDB" id="498590at2759"/>
<evidence type="ECO:0000256" key="4">
    <source>
        <dbReference type="ARBA" id="ARBA00022553"/>
    </source>
</evidence>
<evidence type="ECO:0000313" key="18">
    <source>
        <dbReference type="Proteomes" id="UP000886520"/>
    </source>
</evidence>
<evidence type="ECO:0000256" key="7">
    <source>
        <dbReference type="ARBA" id="ARBA00023254"/>
    </source>
</evidence>
<feature type="compositionally biased region" description="Polar residues" evidence="15">
    <location>
        <begin position="123"/>
        <end position="135"/>
    </location>
</feature>
<comment type="function">
    <text evidence="9">Meiosis specific component of cohesin complex. The cohesin complex is required for the cohesion of sister chromatids after DNA replication. The cohesin complex apparently forms a large proteinaceous ring within which sister chromatids can be trapped. At anaphase, the complex is cleaved and dissociates from chromatin, allowing sister chromatids to segregate. The meiosis-specific cohesin complex probably replaces mitosis specific cohesin complex when it dissociates from chromatin during prophase I.</text>
</comment>
<dbReference type="GO" id="GO:0005634">
    <property type="term" value="C:nucleus"/>
    <property type="evidence" value="ECO:0007669"/>
    <property type="project" value="TreeGrafter"/>
</dbReference>
<dbReference type="Proteomes" id="UP000886520">
    <property type="component" value="Chromosome 18"/>
</dbReference>
<evidence type="ECO:0000256" key="6">
    <source>
        <dbReference type="ARBA" id="ARBA00023242"/>
    </source>
</evidence>
<dbReference type="GO" id="GO:0007059">
    <property type="term" value="P:chromosome segregation"/>
    <property type="evidence" value="ECO:0007669"/>
    <property type="project" value="UniProtKB-KW"/>
</dbReference>
<dbReference type="Gene3D" id="1.25.10.10">
    <property type="entry name" value="Leucine-rich Repeat Variant"/>
    <property type="match status" value="1"/>
</dbReference>
<evidence type="ECO:0000256" key="14">
    <source>
        <dbReference type="ARBA" id="ARBA00082975"/>
    </source>
</evidence>
<feature type="compositionally biased region" description="Low complexity" evidence="15">
    <location>
        <begin position="112"/>
        <end position="122"/>
    </location>
</feature>
<keyword evidence="7" id="KW-0469">Meiosis</keyword>
<dbReference type="AlphaFoldDB" id="A0A9D4UFQ0"/>
<keyword evidence="4" id="KW-0597">Phosphoprotein</keyword>
<comment type="caution">
    <text evidence="17">The sequence shown here is derived from an EMBL/GenBank/DDBJ whole genome shotgun (WGS) entry which is preliminary data.</text>
</comment>
<evidence type="ECO:0000256" key="9">
    <source>
        <dbReference type="ARBA" id="ARBA00057292"/>
    </source>
</evidence>
<comment type="similarity">
    <text evidence="2">Belongs to the SCC3 family.</text>
</comment>
<keyword evidence="18" id="KW-1185">Reference proteome</keyword>
<evidence type="ECO:0000256" key="2">
    <source>
        <dbReference type="ARBA" id="ARBA00005486"/>
    </source>
</evidence>
<protein>
    <recommendedName>
        <fullName evidence="11">Cohesin subunit SA-3</fullName>
    </recommendedName>
    <alternativeName>
        <fullName evidence="13">SCC3 homolog 3</fullName>
    </alternativeName>
    <alternativeName>
        <fullName evidence="12">Stromal antigen 3</fullName>
    </alternativeName>
    <alternativeName>
        <fullName evidence="14">Stromalin-3</fullName>
    </alternativeName>
</protein>
<evidence type="ECO:0000256" key="10">
    <source>
        <dbReference type="ARBA" id="ARBA00064253"/>
    </source>
</evidence>
<dbReference type="PANTHER" id="PTHR11199">
    <property type="entry name" value="STROMAL ANTIGEN"/>
    <property type="match status" value="1"/>
</dbReference>
<dbReference type="InterPro" id="IPR016024">
    <property type="entry name" value="ARM-type_fold"/>
</dbReference>
<gene>
    <name evidence="17" type="ORF">GOP47_0019030</name>
</gene>
<sequence length="1230" mass="138148">MEHCNCWDVTSKAYLRTNLVLKVQYAEPVDINVKHERFLDFQQAHVIMVLLLSLLESNDDEKEMEVTVKERGGGSARKRAQPRGVSQTPKRSRTGVSPLVDHQDATEHDKGSLISLSVPSSSRTPNQGATVSPESTAKARNKGSSLKRKRQASSYEGPSTGTEHSIAEIIKHHAKLVRRAAKAWVENYERNQNKALIELLNSLFEVCGVDFTMDDAPLDETDVDDVVVKVVSRAEEGFLEDYLGSKQKDLRGFKENLMSFWDNLILECQNGPLFDGVLLDKCMDYVIALSCTPPRVFRQVTTAVGLQMVTSLVTVAKTLGESRETAQRQLNAEKKKRKDGPRLESLNKVLSETHEKITMAEEMMRKIFTGLFMHRYRDVDAEIRMSCIRALGSWIVSYPSLFLQDLYLKYIGWTLNDKNPAVRKTSITALQNLYEVEDNVPSLGLFTERFCSRMIELADDIDIPVAVSAIILLKHLLRHQLLGDEDLGPLYDLLIDESPLIRHAVGDLVYDHLIAQKFSSSHSRGSETDGSEVQLSRLLQILREFSSDPILSDYVIDAVWQGMDAIKDWKSMISMLLDDNPKLELTDQDATHLVRVLSASAKKAVGGKIVPSMESRKVTLSKAQKEFLENSRNEITAALIKTLPKILRKFLADKAKIPHIVDLVMHMNLEQFNLKRQEQTFSQVMQLLKEAFFKHGEENVLKACVKALAFCGGESGADLQDSAQQTMKLMEDELVLKLRSALKEAGVVDDDYSLTVNLRRLHQLQLNRPLANDSLFVDLAGLLENFNNLEDEVVQLTLLNMFLHVVWCLKSIDFDNPDEAGMSSLISKRDTLLKQLESFAGSTLDSYKQGNARSLLCCTICVILSDLWSFFSKAKLSATKLQSLGVSPSNEMLKSFWKLCEFRLFAGDDDDEEEDVTDEHLDYLNQKDVIVSAAAKLVAHDIVPKDYLGPEIVSHFVMHGKTVAETIKHMLQIVKKNVNNSELSSLFLEAIKRAYNRHKAEVQKTDEDWSTSRTFLDCKELASKLSATFSGSARNLYKSSVLYIVKEGIEYAFYDAPKQLPFLEGGVLQFALKLPPAEVQEILTDLQRRVEGVNTDEDPSSWRPYFTFVDYLREKAFKAPHNDGEKAGGGIRQQSRSRKAGDIQGKKLFEGDETTDDEEHLSDLGEKHVGEDDDTPLQSSRRRTRASDAGASRARSGDRALQAMNDGALGDIPVYNNSLYGSATEEQLPV</sequence>
<dbReference type="SUPFAM" id="SSF48371">
    <property type="entry name" value="ARM repeat"/>
    <property type="match status" value="1"/>
</dbReference>
<evidence type="ECO:0000256" key="12">
    <source>
        <dbReference type="ARBA" id="ARBA00077200"/>
    </source>
</evidence>
<dbReference type="InterPro" id="IPR056396">
    <property type="entry name" value="HEAT_SCC3-SA"/>
</dbReference>
<reference evidence="17" key="1">
    <citation type="submission" date="2021-01" db="EMBL/GenBank/DDBJ databases">
        <title>Adiantum capillus-veneris genome.</title>
        <authorList>
            <person name="Fang Y."/>
            <person name="Liao Q."/>
        </authorList>
    </citation>
    <scope>NUCLEOTIDE SEQUENCE</scope>
    <source>
        <strain evidence="17">H3</strain>
        <tissue evidence="17">Leaf</tissue>
    </source>
</reference>
<evidence type="ECO:0000256" key="8">
    <source>
        <dbReference type="ARBA" id="ARBA00023306"/>
    </source>
</evidence>
<proteinExistence type="inferred from homology"/>
<keyword evidence="8" id="KW-0131">Cell cycle</keyword>
<comment type="subunit">
    <text evidence="10">Component of the meiosis-specific cohesin complex, which also contains the SMC1 (SMC1A or SMC1B) and SMC3 heterodimer. Such complex likely contains RAD21, or the meiosis-specific related protein REC8. Interacts with CCDC79/TERB1; recruiting cohesin to telomeres to develop structural rigidity.</text>
</comment>
<dbReference type="GO" id="GO:0003682">
    <property type="term" value="F:chromatin binding"/>
    <property type="evidence" value="ECO:0007669"/>
    <property type="project" value="TreeGrafter"/>
</dbReference>
<name>A0A9D4UFQ0_ADICA</name>